<keyword evidence="3" id="KW-0805">Transcription regulation</keyword>
<reference evidence="7" key="1">
    <citation type="submission" date="2020-01" db="EMBL/GenBank/DDBJ databases">
        <authorList>
            <person name="Chen W.-M."/>
        </authorList>
    </citation>
    <scope>NUCLEOTIDE SEQUENCE</scope>
    <source>
        <strain evidence="7">CYK-10</strain>
    </source>
</reference>
<keyword evidence="5" id="KW-0804">Transcription</keyword>
<dbReference type="InterPro" id="IPR004839">
    <property type="entry name" value="Aminotransferase_I/II_large"/>
</dbReference>
<dbReference type="SUPFAM" id="SSF53383">
    <property type="entry name" value="PLP-dependent transferases"/>
    <property type="match status" value="1"/>
</dbReference>
<dbReference type="PROSITE" id="PS50949">
    <property type="entry name" value="HTH_GNTR"/>
    <property type="match status" value="1"/>
</dbReference>
<proteinExistence type="inferred from homology"/>
<keyword evidence="4" id="KW-0238">DNA-binding</keyword>
<evidence type="ECO:0000256" key="5">
    <source>
        <dbReference type="ARBA" id="ARBA00023163"/>
    </source>
</evidence>
<dbReference type="SMART" id="SM00345">
    <property type="entry name" value="HTH_GNTR"/>
    <property type="match status" value="1"/>
</dbReference>
<keyword evidence="7" id="KW-0808">Transferase</keyword>
<keyword evidence="8" id="KW-1185">Reference proteome</keyword>
<dbReference type="Gene3D" id="3.40.640.10">
    <property type="entry name" value="Type I PLP-dependent aspartate aminotransferase-like (Major domain)"/>
    <property type="match status" value="1"/>
</dbReference>
<dbReference type="InterPro" id="IPR000524">
    <property type="entry name" value="Tscrpt_reg_HTH_GntR"/>
</dbReference>
<dbReference type="InterPro" id="IPR015422">
    <property type="entry name" value="PyrdxlP-dep_Trfase_small"/>
</dbReference>
<dbReference type="Proteomes" id="UP001193501">
    <property type="component" value="Unassembled WGS sequence"/>
</dbReference>
<dbReference type="InterPro" id="IPR036388">
    <property type="entry name" value="WH-like_DNA-bd_sf"/>
</dbReference>
<evidence type="ECO:0000256" key="1">
    <source>
        <dbReference type="ARBA" id="ARBA00005384"/>
    </source>
</evidence>
<evidence type="ECO:0000313" key="7">
    <source>
        <dbReference type="EMBL" id="NBZ87451.1"/>
    </source>
</evidence>
<dbReference type="RefSeq" id="WP_168774267.1">
    <property type="nucleotide sequence ID" value="NZ_JAABNR010000006.1"/>
</dbReference>
<dbReference type="GO" id="GO:0003700">
    <property type="term" value="F:DNA-binding transcription factor activity"/>
    <property type="evidence" value="ECO:0007669"/>
    <property type="project" value="InterPro"/>
</dbReference>
<dbReference type="InterPro" id="IPR051446">
    <property type="entry name" value="HTH_trans_reg/aminotransferase"/>
</dbReference>
<accession>A0AAE4Y7S3</accession>
<dbReference type="SUPFAM" id="SSF46785">
    <property type="entry name" value="Winged helix' DNA-binding domain"/>
    <property type="match status" value="1"/>
</dbReference>
<evidence type="ECO:0000259" key="6">
    <source>
        <dbReference type="PROSITE" id="PS50949"/>
    </source>
</evidence>
<evidence type="ECO:0000256" key="2">
    <source>
        <dbReference type="ARBA" id="ARBA00022898"/>
    </source>
</evidence>
<dbReference type="Gene3D" id="1.10.10.10">
    <property type="entry name" value="Winged helix-like DNA-binding domain superfamily/Winged helix DNA-binding domain"/>
    <property type="match status" value="1"/>
</dbReference>
<gene>
    <name evidence="7" type="ORF">GV832_07655</name>
</gene>
<organism evidence="7 8">
    <name type="scientific">Stagnihabitans tardus</name>
    <dbReference type="NCBI Taxonomy" id="2699202"/>
    <lineage>
        <taxon>Bacteria</taxon>
        <taxon>Pseudomonadati</taxon>
        <taxon>Pseudomonadota</taxon>
        <taxon>Alphaproteobacteria</taxon>
        <taxon>Rhodobacterales</taxon>
        <taxon>Paracoccaceae</taxon>
        <taxon>Stagnihabitans</taxon>
    </lineage>
</organism>
<dbReference type="GO" id="GO:0003677">
    <property type="term" value="F:DNA binding"/>
    <property type="evidence" value="ECO:0007669"/>
    <property type="project" value="UniProtKB-KW"/>
</dbReference>
<dbReference type="EMBL" id="JAABNR010000006">
    <property type="protein sequence ID" value="NBZ87451.1"/>
    <property type="molecule type" value="Genomic_DNA"/>
</dbReference>
<dbReference type="GO" id="GO:0030170">
    <property type="term" value="F:pyridoxal phosphate binding"/>
    <property type="evidence" value="ECO:0007669"/>
    <property type="project" value="InterPro"/>
</dbReference>
<feature type="domain" description="HTH gntR-type" evidence="6">
    <location>
        <begin position="9"/>
        <end position="77"/>
    </location>
</feature>
<dbReference type="Gene3D" id="3.90.1150.10">
    <property type="entry name" value="Aspartate Aminotransferase, domain 1"/>
    <property type="match status" value="1"/>
</dbReference>
<sequence length="461" mass="50175">MDTILTGEGPKYQALAQHLRERIARGDLAEGAQLPPVRDLAWEAKVTPGTVARAYRILTQEGLLEATVGRGTFVAARTPRLGPPPPTEAEVDVRPVAGRLDLRSPSLPEVGQVAALGESLRRISMKIDAQWLGYVTQSGESTLRAAVVRWLSDRMLGALPPEDVVLTHGGQSAVSLVLQCVLRGDRPAVLVEDLCYPGFRYAARLARAEVFGVAMDAEGMRPDALEAACRRHMPQVLCLTPDAQNPTTARMSLERRRQIVSIAERYNLQIIEDECYTPRDHDVPTLRAIAPSRVWYVGSLSKTLSAALRFGYLLCPAGMGTAGRLAAQHAYFALSQPVASLVLDLFQSGAAQAIRTRVLEDFTSRSRMAANILGSFDIAWQPGLPFVWMTLAQGWRSSTFARRAEEAGVLLRPSDHYVMVNGHAPNAVRMALAGDVSLARLEEGLRRLAGLMSAPPDDMAV</sequence>
<name>A0AAE4Y7S3_9RHOB</name>
<dbReference type="Pfam" id="PF00392">
    <property type="entry name" value="GntR"/>
    <property type="match status" value="1"/>
</dbReference>
<evidence type="ECO:0000256" key="4">
    <source>
        <dbReference type="ARBA" id="ARBA00023125"/>
    </source>
</evidence>
<dbReference type="InterPro" id="IPR036390">
    <property type="entry name" value="WH_DNA-bd_sf"/>
</dbReference>
<evidence type="ECO:0000256" key="3">
    <source>
        <dbReference type="ARBA" id="ARBA00023015"/>
    </source>
</evidence>
<dbReference type="Pfam" id="PF00155">
    <property type="entry name" value="Aminotran_1_2"/>
    <property type="match status" value="1"/>
</dbReference>
<comment type="similarity">
    <text evidence="1">In the C-terminal section; belongs to the class-I pyridoxal-phosphate-dependent aminotransferase family.</text>
</comment>
<dbReference type="CDD" id="cd07377">
    <property type="entry name" value="WHTH_GntR"/>
    <property type="match status" value="1"/>
</dbReference>
<dbReference type="PANTHER" id="PTHR46577">
    <property type="entry name" value="HTH-TYPE TRANSCRIPTIONAL REGULATORY PROTEIN GABR"/>
    <property type="match status" value="1"/>
</dbReference>
<keyword evidence="2" id="KW-0663">Pyridoxal phosphate</keyword>
<comment type="caution">
    <text evidence="7">The sequence shown here is derived from an EMBL/GenBank/DDBJ whole genome shotgun (WGS) entry which is preliminary data.</text>
</comment>
<dbReference type="GO" id="GO:0008483">
    <property type="term" value="F:transaminase activity"/>
    <property type="evidence" value="ECO:0007669"/>
    <property type="project" value="UniProtKB-KW"/>
</dbReference>
<dbReference type="PANTHER" id="PTHR46577:SF1">
    <property type="entry name" value="HTH-TYPE TRANSCRIPTIONAL REGULATORY PROTEIN GABR"/>
    <property type="match status" value="1"/>
</dbReference>
<dbReference type="CDD" id="cd00609">
    <property type="entry name" value="AAT_like"/>
    <property type="match status" value="1"/>
</dbReference>
<dbReference type="InterPro" id="IPR015424">
    <property type="entry name" value="PyrdxlP-dep_Trfase"/>
</dbReference>
<keyword evidence="7" id="KW-0032">Aminotransferase</keyword>
<evidence type="ECO:0000313" key="8">
    <source>
        <dbReference type="Proteomes" id="UP001193501"/>
    </source>
</evidence>
<protein>
    <submittedName>
        <fullName evidence="7">Aminotransferase class I/II-fold pyridoxal phosphate-dependent enzyme</fullName>
    </submittedName>
</protein>
<dbReference type="AlphaFoldDB" id="A0AAE4Y7S3"/>
<dbReference type="InterPro" id="IPR015421">
    <property type="entry name" value="PyrdxlP-dep_Trfase_major"/>
</dbReference>